<evidence type="ECO:0008006" key="3">
    <source>
        <dbReference type="Google" id="ProtNLM"/>
    </source>
</evidence>
<evidence type="ECO:0000313" key="2">
    <source>
        <dbReference type="Proteomes" id="UP001549104"/>
    </source>
</evidence>
<comment type="caution">
    <text evidence="1">The sequence shown here is derived from an EMBL/GenBank/DDBJ whole genome shotgun (WGS) entry which is preliminary data.</text>
</comment>
<sequence length="273" mass="31352">MLATTLESYLGDKILELSKEVRQEMLTQIGNPDGFLRDELIYRSFGKMIVSNQLNPEEFQSLLEVVLQEDYLFYGIGESGTDSVFTRSFSALVIAAVIEYDIEKQIVNPDLVQYTVNKVIRYMREEKDTRGFIQGNGWAHAIAHGADTLDALAKHPLLKKEDISRILHAVQYSLLRQVDYLDEEEERLAIILVSLIKHQDAEKVIQVWIEELAGMVETEMLENKGSLDAYHVQRTVKNFLKSVFVILSSKGIGKKVNSDVFKVLEKWMWMYLN</sequence>
<organism evidence="1 2">
    <name type="scientific">Sporosarcina psychrophila</name>
    <name type="common">Bacillus psychrophilus</name>
    <dbReference type="NCBI Taxonomy" id="1476"/>
    <lineage>
        <taxon>Bacteria</taxon>
        <taxon>Bacillati</taxon>
        <taxon>Bacillota</taxon>
        <taxon>Bacilli</taxon>
        <taxon>Bacillales</taxon>
        <taxon>Caryophanaceae</taxon>
        <taxon>Sporosarcina</taxon>
    </lineage>
</organism>
<dbReference type="EMBL" id="JBEPME010000004">
    <property type="protein sequence ID" value="MET3657788.1"/>
    <property type="molecule type" value="Genomic_DNA"/>
</dbReference>
<name>A0ABV2KCK3_SPOPS</name>
<evidence type="ECO:0000313" key="1">
    <source>
        <dbReference type="EMBL" id="MET3657788.1"/>
    </source>
</evidence>
<dbReference type="RefSeq" id="WP_338653136.1">
    <property type="nucleotide sequence ID" value="NZ_CP146246.1"/>
</dbReference>
<dbReference type="Proteomes" id="UP001549104">
    <property type="component" value="Unassembled WGS sequence"/>
</dbReference>
<dbReference type="Pfam" id="PF10978">
    <property type="entry name" value="DUF2785"/>
    <property type="match status" value="1"/>
</dbReference>
<proteinExistence type="predicted"/>
<accession>A0ABV2KCK3</accession>
<reference evidence="1 2" key="1">
    <citation type="submission" date="2024-06" db="EMBL/GenBank/DDBJ databases">
        <title>Sorghum-associated microbial communities from plants grown in Nebraska, USA.</title>
        <authorList>
            <person name="Schachtman D."/>
        </authorList>
    </citation>
    <scope>NUCLEOTIDE SEQUENCE [LARGE SCALE GENOMIC DNA]</scope>
    <source>
        <strain evidence="1 2">1288</strain>
    </source>
</reference>
<gene>
    <name evidence="1" type="ORF">ABIC55_002885</name>
</gene>
<dbReference type="InterPro" id="IPR021247">
    <property type="entry name" value="DUF2785"/>
</dbReference>
<keyword evidence="2" id="KW-1185">Reference proteome</keyword>
<protein>
    <recommendedName>
        <fullName evidence="3">DUF2785 domain-containing protein</fullName>
    </recommendedName>
</protein>